<keyword evidence="2" id="KW-1185">Reference proteome</keyword>
<dbReference type="Proteomes" id="UP000887116">
    <property type="component" value="Unassembled WGS sequence"/>
</dbReference>
<dbReference type="AlphaFoldDB" id="A0A8X6FLG6"/>
<organism evidence="1 2">
    <name type="scientific">Trichonephila clavata</name>
    <name type="common">Joro spider</name>
    <name type="synonym">Nephila clavata</name>
    <dbReference type="NCBI Taxonomy" id="2740835"/>
    <lineage>
        <taxon>Eukaryota</taxon>
        <taxon>Metazoa</taxon>
        <taxon>Ecdysozoa</taxon>
        <taxon>Arthropoda</taxon>
        <taxon>Chelicerata</taxon>
        <taxon>Arachnida</taxon>
        <taxon>Araneae</taxon>
        <taxon>Araneomorphae</taxon>
        <taxon>Entelegynae</taxon>
        <taxon>Araneoidea</taxon>
        <taxon>Nephilidae</taxon>
        <taxon>Trichonephila</taxon>
    </lineage>
</organism>
<accession>A0A8X6FLG6</accession>
<dbReference type="OrthoDB" id="10017160at2759"/>
<proteinExistence type="predicted"/>
<reference evidence="1" key="1">
    <citation type="submission" date="2020-07" db="EMBL/GenBank/DDBJ databases">
        <title>Multicomponent nature underlies the extraordinary mechanical properties of spider dragline silk.</title>
        <authorList>
            <person name="Kono N."/>
            <person name="Nakamura H."/>
            <person name="Mori M."/>
            <person name="Yoshida Y."/>
            <person name="Ohtoshi R."/>
            <person name="Malay A.D."/>
            <person name="Moran D.A.P."/>
            <person name="Tomita M."/>
            <person name="Numata K."/>
            <person name="Arakawa K."/>
        </authorList>
    </citation>
    <scope>NUCLEOTIDE SEQUENCE</scope>
</reference>
<comment type="caution">
    <text evidence="1">The sequence shown here is derived from an EMBL/GenBank/DDBJ whole genome shotgun (WGS) entry which is preliminary data.</text>
</comment>
<name>A0A8X6FLG6_TRICU</name>
<dbReference type="EMBL" id="BMAO01002866">
    <property type="protein sequence ID" value="GFQ83920.1"/>
    <property type="molecule type" value="Genomic_DNA"/>
</dbReference>
<gene>
    <name evidence="1" type="primary">SETMAR_142</name>
    <name evidence="1" type="ORF">TNCT_672611</name>
</gene>
<sequence length="103" mass="11995">MQANKKELRWVIRFLAVERVGGREMHQWMNVVSIICVVRVVEWSKSVLEGLELLEDDARPGQTHHVITPERIAEVNSSVLENHRITWTRSIGYWVLACHTIVH</sequence>
<protein>
    <submittedName>
        <fullName evidence="1">Histone-lysine N-methyltransferase SETMAR</fullName>
    </submittedName>
</protein>
<evidence type="ECO:0000313" key="1">
    <source>
        <dbReference type="EMBL" id="GFQ83920.1"/>
    </source>
</evidence>
<evidence type="ECO:0000313" key="2">
    <source>
        <dbReference type="Proteomes" id="UP000887116"/>
    </source>
</evidence>